<comment type="caution">
    <text evidence="3">The sequence shown here is derived from an EMBL/GenBank/DDBJ whole genome shotgun (WGS) entry which is preliminary data.</text>
</comment>
<feature type="transmembrane region" description="Helical" evidence="2">
    <location>
        <begin position="82"/>
        <end position="102"/>
    </location>
</feature>
<reference evidence="3" key="1">
    <citation type="submission" date="2023-10" db="EMBL/GenBank/DDBJ databases">
        <title>Genome assembly of Pristionchus species.</title>
        <authorList>
            <person name="Yoshida K."/>
            <person name="Sommer R.J."/>
        </authorList>
    </citation>
    <scope>NUCLEOTIDE SEQUENCE</scope>
    <source>
        <strain evidence="3">RS0144</strain>
    </source>
</reference>
<evidence type="ECO:0000313" key="4">
    <source>
        <dbReference type="Proteomes" id="UP001432027"/>
    </source>
</evidence>
<protein>
    <recommendedName>
        <fullName evidence="5">G protein-coupled receptor</fullName>
    </recommendedName>
</protein>
<accession>A0AAV5UFH0</accession>
<evidence type="ECO:0008006" key="5">
    <source>
        <dbReference type="Google" id="ProtNLM"/>
    </source>
</evidence>
<dbReference type="AlphaFoldDB" id="A0AAV5UFH0"/>
<feature type="region of interest" description="Disordered" evidence="1">
    <location>
        <begin position="29"/>
        <end position="48"/>
    </location>
</feature>
<keyword evidence="2" id="KW-1133">Transmembrane helix</keyword>
<organism evidence="3 4">
    <name type="scientific">Pristionchus entomophagus</name>
    <dbReference type="NCBI Taxonomy" id="358040"/>
    <lineage>
        <taxon>Eukaryota</taxon>
        <taxon>Metazoa</taxon>
        <taxon>Ecdysozoa</taxon>
        <taxon>Nematoda</taxon>
        <taxon>Chromadorea</taxon>
        <taxon>Rhabditida</taxon>
        <taxon>Rhabditina</taxon>
        <taxon>Diplogasteromorpha</taxon>
        <taxon>Diplogasteroidea</taxon>
        <taxon>Neodiplogasteridae</taxon>
        <taxon>Pristionchus</taxon>
    </lineage>
</organism>
<evidence type="ECO:0000313" key="3">
    <source>
        <dbReference type="EMBL" id="GMT05448.1"/>
    </source>
</evidence>
<name>A0AAV5UFH0_9BILA</name>
<sequence length="134" mass="14815">LLGYSTLLVPLLDFRILSLVRLHGDTERRGRRRRGGGEEGLGGISTSVALTGSDRRSTVGAHSGPAHVITAHTRRLRLATPLLLLLFLLLPFLLFSCLLFLFSSLSLLLSLLFLSFLIFHLSLHLFLGLFLHIS</sequence>
<proteinExistence type="predicted"/>
<dbReference type="Proteomes" id="UP001432027">
    <property type="component" value="Unassembled WGS sequence"/>
</dbReference>
<keyword evidence="2" id="KW-0812">Transmembrane</keyword>
<dbReference type="EMBL" id="BTSX01000006">
    <property type="protein sequence ID" value="GMT05448.1"/>
    <property type="molecule type" value="Genomic_DNA"/>
</dbReference>
<evidence type="ECO:0000256" key="1">
    <source>
        <dbReference type="SAM" id="MobiDB-lite"/>
    </source>
</evidence>
<feature type="non-terminal residue" evidence="3">
    <location>
        <position position="1"/>
    </location>
</feature>
<keyword evidence="2" id="KW-0472">Membrane</keyword>
<feature type="non-terminal residue" evidence="3">
    <location>
        <position position="134"/>
    </location>
</feature>
<keyword evidence="4" id="KW-1185">Reference proteome</keyword>
<feature type="transmembrane region" description="Helical" evidence="2">
    <location>
        <begin position="108"/>
        <end position="131"/>
    </location>
</feature>
<gene>
    <name evidence="3" type="ORF">PENTCL1PPCAC_27622</name>
</gene>
<evidence type="ECO:0000256" key="2">
    <source>
        <dbReference type="SAM" id="Phobius"/>
    </source>
</evidence>